<dbReference type="GO" id="GO:0006436">
    <property type="term" value="P:tryptophanyl-tRNA aminoacylation"/>
    <property type="evidence" value="ECO:0007669"/>
    <property type="project" value="TreeGrafter"/>
</dbReference>
<evidence type="ECO:0000256" key="4">
    <source>
        <dbReference type="ARBA" id="ARBA00022598"/>
    </source>
</evidence>
<dbReference type="SUPFAM" id="SSF52374">
    <property type="entry name" value="Nucleotidylyl transferase"/>
    <property type="match status" value="1"/>
</dbReference>
<dbReference type="AlphaFoldDB" id="X1LTU4"/>
<proteinExistence type="inferred from homology"/>
<evidence type="ECO:0000256" key="2">
    <source>
        <dbReference type="ARBA" id="ARBA00005594"/>
    </source>
</evidence>
<feature type="non-terminal residue" evidence="10">
    <location>
        <position position="1"/>
    </location>
</feature>
<dbReference type="EMBL" id="BARV01021339">
    <property type="protein sequence ID" value="GAI22498.1"/>
    <property type="molecule type" value="Genomic_DNA"/>
</dbReference>
<evidence type="ECO:0000256" key="6">
    <source>
        <dbReference type="ARBA" id="ARBA00022840"/>
    </source>
</evidence>
<dbReference type="GO" id="GO:0005739">
    <property type="term" value="C:mitochondrion"/>
    <property type="evidence" value="ECO:0007669"/>
    <property type="project" value="UniProtKB-SubCell"/>
</dbReference>
<dbReference type="GO" id="GO:0004830">
    <property type="term" value="F:tryptophan-tRNA ligase activity"/>
    <property type="evidence" value="ECO:0007669"/>
    <property type="project" value="UniProtKB-EC"/>
</dbReference>
<comment type="caution">
    <text evidence="10">The sequence shown here is derived from an EMBL/GenBank/DDBJ whole genome shotgun (WGS) entry which is preliminary data.</text>
</comment>
<keyword evidence="7" id="KW-0648">Protein biosynthesis</keyword>
<reference evidence="10" key="1">
    <citation type="journal article" date="2014" name="Front. Microbiol.">
        <title>High frequency of phylogenetically diverse reductive dehalogenase-homologous genes in deep subseafloor sedimentary metagenomes.</title>
        <authorList>
            <person name="Kawai M."/>
            <person name="Futagami T."/>
            <person name="Toyoda A."/>
            <person name="Takaki Y."/>
            <person name="Nishi S."/>
            <person name="Hori S."/>
            <person name="Arai W."/>
            <person name="Tsubouchi T."/>
            <person name="Morono Y."/>
            <person name="Uchiyama I."/>
            <person name="Ito T."/>
            <person name="Fujiyama A."/>
            <person name="Inagaki F."/>
            <person name="Takami H."/>
        </authorList>
    </citation>
    <scope>NUCLEOTIDE SEQUENCE</scope>
    <source>
        <strain evidence="10">Expedition CK06-06</strain>
    </source>
</reference>
<dbReference type="GO" id="GO:0005829">
    <property type="term" value="C:cytosol"/>
    <property type="evidence" value="ECO:0007669"/>
    <property type="project" value="TreeGrafter"/>
</dbReference>
<protein>
    <recommendedName>
        <fullName evidence="3">tryptophan--tRNA ligase</fullName>
        <ecNumber evidence="3">6.1.1.2</ecNumber>
    </recommendedName>
    <alternativeName>
        <fullName evidence="9">Tryptophanyl-tRNA synthetase</fullName>
    </alternativeName>
</protein>
<dbReference type="Pfam" id="PF00579">
    <property type="entry name" value="tRNA-synt_1b"/>
    <property type="match status" value="1"/>
</dbReference>
<keyword evidence="5" id="KW-0547">Nucleotide-binding</keyword>
<keyword evidence="8" id="KW-0030">Aminoacyl-tRNA synthetase</keyword>
<evidence type="ECO:0000256" key="7">
    <source>
        <dbReference type="ARBA" id="ARBA00022917"/>
    </source>
</evidence>
<evidence type="ECO:0000256" key="9">
    <source>
        <dbReference type="ARBA" id="ARBA00030268"/>
    </source>
</evidence>
<evidence type="ECO:0000256" key="5">
    <source>
        <dbReference type="ARBA" id="ARBA00022741"/>
    </source>
</evidence>
<name>X1LTU4_9ZZZZ</name>
<dbReference type="PANTHER" id="PTHR43766:SF1">
    <property type="entry name" value="TRYPTOPHAN--TRNA LIGASE, MITOCHONDRIAL"/>
    <property type="match status" value="1"/>
</dbReference>
<keyword evidence="4" id="KW-0436">Ligase</keyword>
<keyword evidence="6" id="KW-0067">ATP-binding</keyword>
<gene>
    <name evidence="10" type="ORF">S06H3_35378</name>
</gene>
<dbReference type="FunFam" id="1.10.240.10:FF:000002">
    <property type="entry name" value="Tryptophan--tRNA ligase"/>
    <property type="match status" value="1"/>
</dbReference>
<dbReference type="GO" id="GO:0005524">
    <property type="term" value="F:ATP binding"/>
    <property type="evidence" value="ECO:0007669"/>
    <property type="project" value="UniProtKB-KW"/>
</dbReference>
<dbReference type="PANTHER" id="PTHR43766">
    <property type="entry name" value="TRYPTOPHAN--TRNA LIGASE, MITOCHONDRIAL"/>
    <property type="match status" value="1"/>
</dbReference>
<evidence type="ECO:0000256" key="1">
    <source>
        <dbReference type="ARBA" id="ARBA00004173"/>
    </source>
</evidence>
<dbReference type="Gene3D" id="1.10.240.10">
    <property type="entry name" value="Tyrosyl-Transfer RNA Synthetase"/>
    <property type="match status" value="1"/>
</dbReference>
<dbReference type="InterPro" id="IPR002305">
    <property type="entry name" value="aa-tRNA-synth_Ic"/>
</dbReference>
<evidence type="ECO:0000313" key="10">
    <source>
        <dbReference type="EMBL" id="GAI22498.1"/>
    </source>
</evidence>
<dbReference type="InterPro" id="IPR050203">
    <property type="entry name" value="Trp-tRNA_synthetase"/>
</dbReference>
<sequence>KIMALNDPKKKMSKSLGPDCYISLFDEPTVIRKKIMSAVTDTGRKIAYDIKKKPGISNLLTIHSLFSGKSIKKLEKEFENKGYKEFKKSLANLLINFLKPFRQKRKELIKREVYVREILNQGRKKAKTIAQSNIAEIKKKMGLI</sequence>
<comment type="similarity">
    <text evidence="2">Belongs to the class-I aminoacyl-tRNA synthetase family.</text>
</comment>
<evidence type="ECO:0000256" key="8">
    <source>
        <dbReference type="ARBA" id="ARBA00023146"/>
    </source>
</evidence>
<accession>X1LTU4</accession>
<comment type="subcellular location">
    <subcellularLocation>
        <location evidence="1">Mitochondrion</location>
    </subcellularLocation>
</comment>
<dbReference type="EC" id="6.1.1.2" evidence="3"/>
<evidence type="ECO:0000256" key="3">
    <source>
        <dbReference type="ARBA" id="ARBA00013161"/>
    </source>
</evidence>
<organism evidence="10">
    <name type="scientific">marine sediment metagenome</name>
    <dbReference type="NCBI Taxonomy" id="412755"/>
    <lineage>
        <taxon>unclassified sequences</taxon>
        <taxon>metagenomes</taxon>
        <taxon>ecological metagenomes</taxon>
    </lineage>
</organism>